<dbReference type="SMART" id="SM00321">
    <property type="entry name" value="WSC"/>
    <property type="match status" value="1"/>
</dbReference>
<proteinExistence type="predicted"/>
<evidence type="ECO:0000256" key="1">
    <source>
        <dbReference type="SAM" id="MobiDB-lite"/>
    </source>
</evidence>
<keyword evidence="2" id="KW-1133">Transmembrane helix</keyword>
<gene>
    <name evidence="4" type="ORF">K457DRAFT_17067</name>
</gene>
<feature type="transmembrane region" description="Helical" evidence="2">
    <location>
        <begin position="163"/>
        <end position="184"/>
    </location>
</feature>
<feature type="region of interest" description="Disordered" evidence="1">
    <location>
        <begin position="120"/>
        <end position="154"/>
    </location>
</feature>
<feature type="compositionally biased region" description="Low complexity" evidence="1">
    <location>
        <begin position="410"/>
        <end position="445"/>
    </location>
</feature>
<feature type="compositionally biased region" description="Low complexity" evidence="1">
    <location>
        <begin position="461"/>
        <end position="481"/>
    </location>
</feature>
<keyword evidence="2" id="KW-0812">Transmembrane</keyword>
<reference evidence="4 5" key="1">
    <citation type="submission" date="2016-05" db="EMBL/GenBank/DDBJ databases">
        <title>Genome sequencing reveals origins of a unique bacterial endosymbiosis in the earliest lineages of terrestrial Fungi.</title>
        <authorList>
            <consortium name="DOE Joint Genome Institute"/>
            <person name="Uehling J."/>
            <person name="Gryganskyi A."/>
            <person name="Hameed K."/>
            <person name="Tschaplinski T."/>
            <person name="Misztal P."/>
            <person name="Wu S."/>
            <person name="Desiro A."/>
            <person name="Vande Pol N."/>
            <person name="Du Z.-Y."/>
            <person name="Zienkiewicz A."/>
            <person name="Zienkiewicz K."/>
            <person name="Morin E."/>
            <person name="Tisserant E."/>
            <person name="Splivallo R."/>
            <person name="Hainaut M."/>
            <person name="Henrissat B."/>
            <person name="Ohm R."/>
            <person name="Kuo A."/>
            <person name="Yan J."/>
            <person name="Lipzen A."/>
            <person name="Nolan M."/>
            <person name="Labutti K."/>
            <person name="Barry K."/>
            <person name="Goldstein A."/>
            <person name="Labbe J."/>
            <person name="Schadt C."/>
            <person name="Tuskan G."/>
            <person name="Grigoriev I."/>
            <person name="Martin F."/>
            <person name="Vilgalys R."/>
            <person name="Bonito G."/>
        </authorList>
    </citation>
    <scope>NUCLEOTIDE SEQUENCE [LARGE SCALE GENOMIC DNA]</scope>
    <source>
        <strain evidence="4 5">AG-77</strain>
    </source>
</reference>
<feature type="region of interest" description="Disordered" evidence="1">
    <location>
        <begin position="394"/>
        <end position="544"/>
    </location>
</feature>
<protein>
    <recommendedName>
        <fullName evidence="3">WSC domain-containing protein</fullName>
    </recommendedName>
</protein>
<dbReference type="OrthoDB" id="74764at2759"/>
<feature type="compositionally biased region" description="Low complexity" evidence="1">
    <location>
        <begin position="346"/>
        <end position="365"/>
    </location>
</feature>
<sequence length="652" mass="69242">MSQPQPQPDTSTATPSTVTHLGCFKEQILSPDLDGEPPLSITRAEACFTHCSIGTWSFAAIRNGTICTCGDSEQRKYGLAPESSCSTKCPETQSNFDDCGGPEANSVYFVGAMTPKVPWPTPSINPSNPNPIVTPPSSDDSDQMNGGGNNGGMLGNTKHASTAVIASLAAVAAVAVLAIATLLVHRRKNKGRKSMSSMEDGTGGGGSSNCRFDRHDKSSLDRSNNSNNNIAVVVDPYSRARTGHSWFVTGHRDLATLDDNNSIDDDDDSGVDDGTGGWRKEYLSRSGSRKKEHQDLFEGFESSAMDEDRSIHIHPSEERHRSIETSPNNCNTLAVANGPIIHHDSTTITSTTTSSDDTSTTSTTTLSFPLGQPNKSSFATKIGLKMGHLKVKVPTHHHDGSNAPLTTDHTPVSPISPISPISPTSRSSSTSSTTTAPPAFNSTTAGYLDIEGGPGGIPERSPTSATPSFSFASAPVPGPASNLQEAKKSFHHNHSHKHHHNHHHEPPSPISPQKQSIPSPTSPRHHGSSQGGGINSRHQKRQHRSDLIKDLILQGDSALEDKELALMAQYQPHHCWQKQHHAAATAAAAAAAAAATPTMPPKAVRRASLEHAEKHAPETKSVVAAPAPATLIIPSPRDYLAPPPRILVHKAL</sequence>
<feature type="domain" description="WSC" evidence="3">
    <location>
        <begin position="17"/>
        <end position="111"/>
    </location>
</feature>
<dbReference type="PROSITE" id="PS51212">
    <property type="entry name" value="WSC"/>
    <property type="match status" value="1"/>
</dbReference>
<evidence type="ECO:0000259" key="3">
    <source>
        <dbReference type="PROSITE" id="PS51212"/>
    </source>
</evidence>
<feature type="compositionally biased region" description="Pro residues" evidence="1">
    <location>
        <begin position="120"/>
        <end position="134"/>
    </location>
</feature>
<feature type="region of interest" description="Disordered" evidence="1">
    <location>
        <begin position="344"/>
        <end position="368"/>
    </location>
</feature>
<dbReference type="AlphaFoldDB" id="A0A197K2A4"/>
<feature type="region of interest" description="Disordered" evidence="1">
    <location>
        <begin position="188"/>
        <end position="227"/>
    </location>
</feature>
<feature type="compositionally biased region" description="Gly residues" evidence="1">
    <location>
        <begin position="145"/>
        <end position="154"/>
    </location>
</feature>
<keyword evidence="5" id="KW-1185">Reference proteome</keyword>
<feature type="compositionally biased region" description="Basic residues" evidence="1">
    <location>
        <begin position="489"/>
        <end position="503"/>
    </location>
</feature>
<accession>A0A197K2A4</accession>
<evidence type="ECO:0000313" key="4">
    <source>
        <dbReference type="EMBL" id="OAQ31757.1"/>
    </source>
</evidence>
<organism evidence="4 5">
    <name type="scientific">Linnemannia elongata AG-77</name>
    <dbReference type="NCBI Taxonomy" id="1314771"/>
    <lineage>
        <taxon>Eukaryota</taxon>
        <taxon>Fungi</taxon>
        <taxon>Fungi incertae sedis</taxon>
        <taxon>Mucoromycota</taxon>
        <taxon>Mortierellomycotina</taxon>
        <taxon>Mortierellomycetes</taxon>
        <taxon>Mortierellales</taxon>
        <taxon>Mortierellaceae</taxon>
        <taxon>Linnemannia</taxon>
    </lineage>
</organism>
<name>A0A197K2A4_9FUNG</name>
<feature type="compositionally biased region" description="Basic and acidic residues" evidence="1">
    <location>
        <begin position="211"/>
        <end position="220"/>
    </location>
</feature>
<evidence type="ECO:0000256" key="2">
    <source>
        <dbReference type="SAM" id="Phobius"/>
    </source>
</evidence>
<dbReference type="EMBL" id="KV442028">
    <property type="protein sequence ID" value="OAQ31757.1"/>
    <property type="molecule type" value="Genomic_DNA"/>
</dbReference>
<evidence type="ECO:0000313" key="5">
    <source>
        <dbReference type="Proteomes" id="UP000078512"/>
    </source>
</evidence>
<keyword evidence="2" id="KW-0472">Membrane</keyword>
<dbReference type="InterPro" id="IPR002889">
    <property type="entry name" value="WSC_carb-bd"/>
</dbReference>
<dbReference type="Pfam" id="PF01822">
    <property type="entry name" value="WSC"/>
    <property type="match status" value="1"/>
</dbReference>
<dbReference type="Proteomes" id="UP000078512">
    <property type="component" value="Unassembled WGS sequence"/>
</dbReference>